<dbReference type="PANTHER" id="PTHR21301:SF12">
    <property type="match status" value="1"/>
</dbReference>
<protein>
    <recommendedName>
        <fullName evidence="1">Helix-turn-helix domain-containing protein</fullName>
    </recommendedName>
</protein>
<dbReference type="Pfam" id="PF26215">
    <property type="entry name" value="HTH_animal"/>
    <property type="match status" value="1"/>
</dbReference>
<gene>
    <name evidence="2" type="ORF">RIMI_LOCUS10560597</name>
</gene>
<sequence length="667" mass="77276">MTPRKSMAPNNISETSILLAKESLKRLEQLLLKEMRDLWEVVTLERYLAFDCTPKGLIIHKTLTGDIGDENTLKEWDLLLKSFSKQAIAFIINKRRDQLMSSKNEISKLFKEIDPYKNHPEIRNLSNSIKNRVNNKEKEIIEKKKWKFGRDSVPSFEIRQQISTPEFETIDQIDSSSFSTNTSEEIFSIHLTPVTNNAQQTLEVNNTQAHMEHQRNVIGDIKEVSEKKCSKFRYNLVKNERDAIRSLQQKEGIIISPADKGGDIVVLDQSQYRIETQRLLGDARTYMKLTSDPSAKFTEDLKHLLNKSLDEGHINKQEFEYIYTPHPRMSVFYYLPKIHKDIKHPPGRPIISGIGNLTSNLSHHVDCFLQDIVPSLPAYLKDTKHILQILGNLQWQNHYILGILDIASLYTVIQHDKGTEAMGHFLNKSQNLSENKVNFIKECATFILTHNFFKNETDYYTQQWGTAMGTRFAPSYANLYIGRWEELHIYLEGVLRAGLALRLRFIDDIFFIWEGREEDLKDFLTDLNKNEFYLLFTAHTSKERVQFLDLNITVSEGILQTSTYTKPTDSNSFISMSSCHLPRWLLNVPRSQLIRANRNCTNSADYDKEADAMIQKFLNKGYEQESLLMTKRDVQKIPRIKLLEENAKIKDKDNITKDSSPSDLQAP</sequence>
<dbReference type="Proteomes" id="UP001176940">
    <property type="component" value="Unassembled WGS sequence"/>
</dbReference>
<organism evidence="2 3">
    <name type="scientific">Ranitomeya imitator</name>
    <name type="common">mimic poison frog</name>
    <dbReference type="NCBI Taxonomy" id="111125"/>
    <lineage>
        <taxon>Eukaryota</taxon>
        <taxon>Metazoa</taxon>
        <taxon>Chordata</taxon>
        <taxon>Craniata</taxon>
        <taxon>Vertebrata</taxon>
        <taxon>Euteleostomi</taxon>
        <taxon>Amphibia</taxon>
        <taxon>Batrachia</taxon>
        <taxon>Anura</taxon>
        <taxon>Neobatrachia</taxon>
        <taxon>Hyloidea</taxon>
        <taxon>Dendrobatidae</taxon>
        <taxon>Dendrobatinae</taxon>
        <taxon>Ranitomeya</taxon>
    </lineage>
</organism>
<evidence type="ECO:0000313" key="3">
    <source>
        <dbReference type="Proteomes" id="UP001176940"/>
    </source>
</evidence>
<dbReference type="InterPro" id="IPR058912">
    <property type="entry name" value="HTH_animal"/>
</dbReference>
<feature type="domain" description="Helix-turn-helix" evidence="1">
    <location>
        <begin position="575"/>
        <end position="623"/>
    </location>
</feature>
<name>A0ABN9LQA2_9NEOB</name>
<reference evidence="2" key="1">
    <citation type="submission" date="2023-07" db="EMBL/GenBank/DDBJ databases">
        <authorList>
            <person name="Stuckert A."/>
        </authorList>
    </citation>
    <scope>NUCLEOTIDE SEQUENCE</scope>
</reference>
<evidence type="ECO:0000313" key="2">
    <source>
        <dbReference type="EMBL" id="CAJ0944749.1"/>
    </source>
</evidence>
<comment type="caution">
    <text evidence="2">The sequence shown here is derived from an EMBL/GenBank/DDBJ whole genome shotgun (WGS) entry which is preliminary data.</text>
</comment>
<keyword evidence="3" id="KW-1185">Reference proteome</keyword>
<proteinExistence type="predicted"/>
<accession>A0ABN9LQA2</accession>
<dbReference type="EMBL" id="CAUEEQ010022941">
    <property type="protein sequence ID" value="CAJ0944749.1"/>
    <property type="molecule type" value="Genomic_DNA"/>
</dbReference>
<evidence type="ECO:0000259" key="1">
    <source>
        <dbReference type="Pfam" id="PF26215"/>
    </source>
</evidence>
<dbReference type="PANTHER" id="PTHR21301">
    <property type="entry name" value="REVERSE TRANSCRIPTASE"/>
    <property type="match status" value="1"/>
</dbReference>